<accession>A0A1J0WH64</accession>
<dbReference type="RefSeq" id="WP_071971861.1">
    <property type="nucleotide sequence ID" value="NZ_CP018076.1"/>
</dbReference>
<dbReference type="InterPro" id="IPR053714">
    <property type="entry name" value="Iso_Racemase_Enz_sf"/>
</dbReference>
<sequence>MVTPVIGMIVPPAAGDVPPEAYGLYPEGVRFAARGLALNRMAMDNYATAVERVRELARDLQRQEGAQALSLMGTSLSFFRGGSFNAELVDIMQQETGLPATTMSNSVRDALHALGAKRIAVGTAYSDEVNEKLRLFLEASGFEVAALTGMGIVGVADVQRTTPGDVTELGLRAFEMADGPVDAVFISCGGLPALHLSDALEAELSVPVVASSTAGVWGAVRLLDIPGTAPALGALARTDASVEPAHP</sequence>
<organism evidence="1 2">
    <name type="scientific">Sulfitobacter alexandrii</name>
    <dbReference type="NCBI Taxonomy" id="1917485"/>
    <lineage>
        <taxon>Bacteria</taxon>
        <taxon>Pseudomonadati</taxon>
        <taxon>Pseudomonadota</taxon>
        <taxon>Alphaproteobacteria</taxon>
        <taxon>Rhodobacterales</taxon>
        <taxon>Roseobacteraceae</taxon>
        <taxon>Sulfitobacter</taxon>
    </lineage>
</organism>
<dbReference type="Gene3D" id="3.40.50.12500">
    <property type="match status" value="1"/>
</dbReference>
<dbReference type="PIRSF" id="PIRSF015736">
    <property type="entry name" value="MI"/>
    <property type="match status" value="1"/>
</dbReference>
<dbReference type="PANTHER" id="PTHR40267:SF1">
    <property type="entry name" value="BLR3294 PROTEIN"/>
    <property type="match status" value="1"/>
</dbReference>
<dbReference type="Pfam" id="PF17645">
    <property type="entry name" value="Amdase"/>
    <property type="match status" value="1"/>
</dbReference>
<evidence type="ECO:0008006" key="3">
    <source>
        <dbReference type="Google" id="ProtNLM"/>
    </source>
</evidence>
<dbReference type="Proteomes" id="UP000181897">
    <property type="component" value="Chromosome"/>
</dbReference>
<dbReference type="InterPro" id="IPR026286">
    <property type="entry name" value="MaiA/AMDase"/>
</dbReference>
<dbReference type="EMBL" id="CP018076">
    <property type="protein sequence ID" value="APE43528.1"/>
    <property type="molecule type" value="Genomic_DNA"/>
</dbReference>
<dbReference type="KEGG" id="suam:BOO69_08975"/>
<protein>
    <recommendedName>
        <fullName evidence="3">Arylmalonate decarboxylase</fullName>
    </recommendedName>
</protein>
<proteinExistence type="predicted"/>
<name>A0A1J0WH64_9RHOB</name>
<dbReference type="STRING" id="1917485.BOO69_08975"/>
<gene>
    <name evidence="1" type="ORF">BOO69_08975</name>
</gene>
<reference evidence="1 2" key="1">
    <citation type="submission" date="2016-11" db="EMBL/GenBank/DDBJ databases">
        <title>Complete genome sequence of Sulfitobacter sp. AM1-D1, a toxic bacteria associated with marine dinoflagellate Alexandrium minutum in East China Sea.</title>
        <authorList>
            <person name="Yang Q."/>
            <person name="Zhang X."/>
            <person name="Tian X."/>
        </authorList>
    </citation>
    <scope>NUCLEOTIDE SEQUENCE [LARGE SCALE GENOMIC DNA]</scope>
    <source>
        <strain evidence="1 2">AM1-D1</strain>
    </source>
</reference>
<evidence type="ECO:0000313" key="1">
    <source>
        <dbReference type="EMBL" id="APE43528.1"/>
    </source>
</evidence>
<keyword evidence="2" id="KW-1185">Reference proteome</keyword>
<dbReference type="PANTHER" id="PTHR40267">
    <property type="entry name" value="BLR3294 PROTEIN"/>
    <property type="match status" value="1"/>
</dbReference>
<evidence type="ECO:0000313" key="2">
    <source>
        <dbReference type="Proteomes" id="UP000181897"/>
    </source>
</evidence>
<dbReference type="AlphaFoldDB" id="A0A1J0WH64"/>